<dbReference type="Gene3D" id="2.30.310.10">
    <property type="entry name" value="ibrinogen binding protein from staphylococcus aureus domain"/>
    <property type="match status" value="1"/>
</dbReference>
<organism evidence="7 8">
    <name type="scientific">Furfurilactobacillus rossiae DSM 15814</name>
    <dbReference type="NCBI Taxonomy" id="1114972"/>
    <lineage>
        <taxon>Bacteria</taxon>
        <taxon>Bacillati</taxon>
        <taxon>Bacillota</taxon>
        <taxon>Bacilli</taxon>
        <taxon>Lactobacillales</taxon>
        <taxon>Lactobacillaceae</taxon>
        <taxon>Furfurilactobacillus</taxon>
    </lineage>
</organism>
<evidence type="ECO:0000256" key="5">
    <source>
        <dbReference type="HAMAP-Rule" id="MF_00844"/>
    </source>
</evidence>
<gene>
    <name evidence="5" type="primary">rqcH</name>
    <name evidence="7" type="ORF">FD35_GL000269</name>
</gene>
<sequence>MSFDGAFTHAMVTELQQTLTGGRVSKISQPYPNEVVLTIRNNSQNYPLLLSAHPTYARLQITRIPYANPATPSNFTMMLRKYLDGSILNSLEQVENDRIVRLAFNTRNELGDQETIALTIEMMGRHSNVFLIEQSDNRILDLIKHVNPDQNRVRSLLPGAIYIAPPKQDDVNPFTTSANVDDLVRDYPNEDVLAKQLQQTFQGLARDTALGLAGALHATDGSVEDRFTHFFAQFNQPVPTLNRLKNGKTSFSAFAMPTPNLDDTQTFATLSELLDFFYQDRAERERVNEQAGNLIHIVRNELKKNRSKLKKLQQTMAETNQADSFRIKGELLTTYLNQVKRGMTEITLPNFYDDEKPLKISLSNQIGPSQNAQKYFNRYQKLKNAVAYVTEQIRLTQTEIDYLSNIQAQIELASPKDINEIRLELQQQGYIRVHRKRGSKKPRLQISQPEKFHASDGTLISVGKNNLQNDKLTLHTAKKTDIWLHVKNMPGSHVIIHSADPSDETIDEAANLAAYFSKARDSASVPVDYVQVKRVHKPNGAKPGFVIYEGQQTAYATPDAELVKKLRS</sequence>
<feature type="domain" description="NFACT RNA-binding" evidence="6">
    <location>
        <begin position="452"/>
        <end position="540"/>
    </location>
</feature>
<keyword evidence="5" id="KW-0175">Coiled coil</keyword>
<dbReference type="RefSeq" id="WP_017261841.1">
    <property type="nucleotide sequence ID" value="NZ_AUAW01000001.1"/>
</dbReference>
<feature type="coiled-coil region" evidence="5">
    <location>
        <begin position="295"/>
        <end position="322"/>
    </location>
</feature>
<dbReference type="FunFam" id="2.30.310.10:FF:000004">
    <property type="entry name" value="Fibronectin-binding protein A"/>
    <property type="match status" value="1"/>
</dbReference>
<comment type="function">
    <text evidence="5">Key component of the ribosome quality control system (RQC), a ribosome-associated complex that mediates the extraction of incompletely synthesized nascent chains from stalled ribosomes and their subsequent degradation. RqcH recruits Ala-charged tRNA, and with RqcP directs the elongation of stalled nascent chains on 50S ribosomal subunits, leading to non-templated C-terminal alanine extensions (Ala tail). The Ala tail promotes nascent chain degradation. May add between 1 and at least 8 Ala residues. Binds to stalled 50S ribosomal subunits.</text>
</comment>
<comment type="subunit">
    <text evidence="5">Associates with stalled 50S ribosomal subunits. Binds to RqcP.</text>
</comment>
<comment type="caution">
    <text evidence="7">The sequence shown here is derived from an EMBL/GenBank/DDBJ whole genome shotgun (WGS) entry which is preliminary data.</text>
</comment>
<dbReference type="Gene3D" id="3.40.970.40">
    <property type="entry name" value="fibrinogen binding protein from staphylococcus aureus domain like"/>
    <property type="match status" value="1"/>
</dbReference>
<evidence type="ECO:0000259" key="6">
    <source>
        <dbReference type="Pfam" id="PF05670"/>
    </source>
</evidence>
<keyword evidence="1 5" id="KW-0820">tRNA-binding</keyword>
<dbReference type="GO" id="GO:1990112">
    <property type="term" value="C:RQC complex"/>
    <property type="evidence" value="ECO:0007669"/>
    <property type="project" value="TreeGrafter"/>
</dbReference>
<dbReference type="InterPro" id="IPR051608">
    <property type="entry name" value="RQC_Subunit_NEMF"/>
</dbReference>
<evidence type="ECO:0000313" key="7">
    <source>
        <dbReference type="EMBL" id="KRL57259.1"/>
    </source>
</evidence>
<dbReference type="InterPro" id="IPR008532">
    <property type="entry name" value="NFACT_RNA-bd"/>
</dbReference>
<evidence type="ECO:0000256" key="4">
    <source>
        <dbReference type="ARBA" id="ARBA00022917"/>
    </source>
</evidence>
<keyword evidence="4 5" id="KW-0648">Protein biosynthesis</keyword>
<keyword evidence="3 5" id="KW-0694">RNA-binding</keyword>
<accession>A0A0R1RVT8</accession>
<dbReference type="GO" id="GO:0019843">
    <property type="term" value="F:rRNA binding"/>
    <property type="evidence" value="ECO:0007669"/>
    <property type="project" value="UniProtKB-UniRule"/>
</dbReference>
<protein>
    <recommendedName>
        <fullName evidence="5">Rqc2 homolog RqcH</fullName>
        <shortName evidence="5">RqcH</shortName>
    </recommendedName>
</protein>
<keyword evidence="8" id="KW-1185">Reference proteome</keyword>
<evidence type="ECO:0000256" key="1">
    <source>
        <dbReference type="ARBA" id="ARBA00022555"/>
    </source>
</evidence>
<dbReference type="Proteomes" id="UP000051999">
    <property type="component" value="Unassembled WGS sequence"/>
</dbReference>
<reference evidence="7 8" key="1">
    <citation type="journal article" date="2015" name="Genome Announc.">
        <title>Expanding the biotechnology potential of lactobacilli through comparative genomics of 213 strains and associated genera.</title>
        <authorList>
            <person name="Sun Z."/>
            <person name="Harris H.M."/>
            <person name="McCann A."/>
            <person name="Guo C."/>
            <person name="Argimon S."/>
            <person name="Zhang W."/>
            <person name="Yang X."/>
            <person name="Jeffery I.B."/>
            <person name="Cooney J.C."/>
            <person name="Kagawa T.F."/>
            <person name="Liu W."/>
            <person name="Song Y."/>
            <person name="Salvetti E."/>
            <person name="Wrobel A."/>
            <person name="Rasinkangas P."/>
            <person name="Parkhill J."/>
            <person name="Rea M.C."/>
            <person name="O'Sullivan O."/>
            <person name="Ritari J."/>
            <person name="Douillard F.P."/>
            <person name="Paul Ross R."/>
            <person name="Yang R."/>
            <person name="Briner A.E."/>
            <person name="Felis G.E."/>
            <person name="de Vos W.M."/>
            <person name="Barrangou R."/>
            <person name="Klaenhammer T.R."/>
            <person name="Caufield P.W."/>
            <person name="Cui Y."/>
            <person name="Zhang H."/>
            <person name="O'Toole P.W."/>
        </authorList>
    </citation>
    <scope>NUCLEOTIDE SEQUENCE [LARGE SCALE GENOMIC DNA]</scope>
    <source>
        <strain evidence="7 8">DSM 15814</strain>
    </source>
</reference>
<dbReference type="PANTHER" id="PTHR15239:SF6">
    <property type="entry name" value="RIBOSOME QUALITY CONTROL COMPLEX SUBUNIT NEMF"/>
    <property type="match status" value="1"/>
</dbReference>
<name>A0A0R1RVT8_9LACO</name>
<dbReference type="Pfam" id="PF05670">
    <property type="entry name" value="NFACT-R_1"/>
    <property type="match status" value="1"/>
</dbReference>
<dbReference type="GO" id="GO:0000049">
    <property type="term" value="F:tRNA binding"/>
    <property type="evidence" value="ECO:0007669"/>
    <property type="project" value="UniProtKB-UniRule"/>
</dbReference>
<dbReference type="GO" id="GO:0043023">
    <property type="term" value="F:ribosomal large subunit binding"/>
    <property type="evidence" value="ECO:0007669"/>
    <property type="project" value="UniProtKB-UniRule"/>
</dbReference>
<keyword evidence="2 5" id="KW-0699">rRNA-binding</keyword>
<dbReference type="PATRIC" id="fig|1114972.6.peg.268"/>
<evidence type="ECO:0000256" key="2">
    <source>
        <dbReference type="ARBA" id="ARBA00022730"/>
    </source>
</evidence>
<proteinExistence type="inferred from homology"/>
<dbReference type="HAMAP" id="MF_00844_B">
    <property type="entry name" value="RqcH_B"/>
    <property type="match status" value="1"/>
</dbReference>
<dbReference type="AlphaFoldDB" id="A0A0R1RVT8"/>
<dbReference type="STRING" id="1114972.FD35_GL000269"/>
<dbReference type="OrthoDB" id="9766163at2"/>
<evidence type="ECO:0000313" key="8">
    <source>
        <dbReference type="Proteomes" id="UP000051999"/>
    </source>
</evidence>
<comment type="similarity">
    <text evidence="5">Belongs to the NEMF family.</text>
</comment>
<dbReference type="eggNOG" id="COG1293">
    <property type="taxonomic scope" value="Bacteria"/>
</dbReference>
<dbReference type="PANTHER" id="PTHR15239">
    <property type="entry name" value="NUCLEAR EXPORT MEDIATOR FACTOR NEMF"/>
    <property type="match status" value="1"/>
</dbReference>
<dbReference type="EMBL" id="AZFF01000001">
    <property type="protein sequence ID" value="KRL57259.1"/>
    <property type="molecule type" value="Genomic_DNA"/>
</dbReference>
<dbReference type="InterPro" id="IPR043682">
    <property type="entry name" value="RqcH_bacterial"/>
</dbReference>
<dbReference type="GO" id="GO:0072344">
    <property type="term" value="P:rescue of stalled ribosome"/>
    <property type="evidence" value="ECO:0007669"/>
    <property type="project" value="UniProtKB-UniRule"/>
</dbReference>
<dbReference type="Pfam" id="PF05833">
    <property type="entry name" value="NFACT_N"/>
    <property type="match status" value="1"/>
</dbReference>
<evidence type="ECO:0000256" key="3">
    <source>
        <dbReference type="ARBA" id="ARBA00022884"/>
    </source>
</evidence>